<reference evidence="5 6" key="1">
    <citation type="journal article" date="2011" name="Science">
        <title>The ecoresponsive genome of Daphnia pulex.</title>
        <authorList>
            <person name="Colbourne J.K."/>
            <person name="Pfrender M.E."/>
            <person name="Gilbert D."/>
            <person name="Thomas W.K."/>
            <person name="Tucker A."/>
            <person name="Oakley T.H."/>
            <person name="Tokishita S."/>
            <person name="Aerts A."/>
            <person name="Arnold G.J."/>
            <person name="Basu M.K."/>
            <person name="Bauer D.J."/>
            <person name="Caceres C.E."/>
            <person name="Carmel L."/>
            <person name="Casola C."/>
            <person name="Choi J.H."/>
            <person name="Detter J.C."/>
            <person name="Dong Q."/>
            <person name="Dusheyko S."/>
            <person name="Eads B.D."/>
            <person name="Frohlich T."/>
            <person name="Geiler-Samerotte K.A."/>
            <person name="Gerlach D."/>
            <person name="Hatcher P."/>
            <person name="Jogdeo S."/>
            <person name="Krijgsveld J."/>
            <person name="Kriventseva E.V."/>
            <person name="Kultz D."/>
            <person name="Laforsch C."/>
            <person name="Lindquist E."/>
            <person name="Lopez J."/>
            <person name="Manak J.R."/>
            <person name="Muller J."/>
            <person name="Pangilinan J."/>
            <person name="Patwardhan R.P."/>
            <person name="Pitluck S."/>
            <person name="Pritham E.J."/>
            <person name="Rechtsteiner A."/>
            <person name="Rho M."/>
            <person name="Rogozin I.B."/>
            <person name="Sakarya O."/>
            <person name="Salamov A."/>
            <person name="Schaack S."/>
            <person name="Shapiro H."/>
            <person name="Shiga Y."/>
            <person name="Skalitzky C."/>
            <person name="Smith Z."/>
            <person name="Souvorov A."/>
            <person name="Sung W."/>
            <person name="Tang Z."/>
            <person name="Tsuchiya D."/>
            <person name="Tu H."/>
            <person name="Vos H."/>
            <person name="Wang M."/>
            <person name="Wolf Y.I."/>
            <person name="Yamagata H."/>
            <person name="Yamada T."/>
            <person name="Ye Y."/>
            <person name="Shaw J.R."/>
            <person name="Andrews J."/>
            <person name="Crease T.J."/>
            <person name="Tang H."/>
            <person name="Lucas S.M."/>
            <person name="Robertson H.M."/>
            <person name="Bork P."/>
            <person name="Koonin E.V."/>
            <person name="Zdobnov E.M."/>
            <person name="Grigoriev I.V."/>
            <person name="Lynch M."/>
            <person name="Boore J.L."/>
        </authorList>
    </citation>
    <scope>NUCLEOTIDE SEQUENCE [LARGE SCALE GENOMIC DNA]</scope>
</reference>
<keyword evidence="4" id="KW-0812">Transmembrane</keyword>
<dbReference type="OrthoDB" id="6338611at2759"/>
<feature type="transmembrane region" description="Helical" evidence="4">
    <location>
        <begin position="48"/>
        <end position="68"/>
    </location>
</feature>
<feature type="repeat" description="ANK" evidence="3">
    <location>
        <begin position="455"/>
        <end position="487"/>
    </location>
</feature>
<dbReference type="KEGG" id="dpx:DAPPUDRAFT_324261"/>
<proteinExistence type="predicted"/>
<dbReference type="PROSITE" id="PS50297">
    <property type="entry name" value="ANK_REP_REGION"/>
    <property type="match status" value="1"/>
</dbReference>
<dbReference type="STRING" id="6669.E9H155"/>
<dbReference type="SMART" id="SM00248">
    <property type="entry name" value="ANK"/>
    <property type="match status" value="1"/>
</dbReference>
<protein>
    <submittedName>
        <fullName evidence="5">Uncharacterized protein</fullName>
    </submittedName>
</protein>
<feature type="transmembrane region" description="Helical" evidence="4">
    <location>
        <begin position="80"/>
        <end position="100"/>
    </location>
</feature>
<dbReference type="Proteomes" id="UP000000305">
    <property type="component" value="Unassembled WGS sequence"/>
</dbReference>
<evidence type="ECO:0000256" key="4">
    <source>
        <dbReference type="SAM" id="Phobius"/>
    </source>
</evidence>
<evidence type="ECO:0000256" key="2">
    <source>
        <dbReference type="ARBA" id="ARBA00023043"/>
    </source>
</evidence>
<dbReference type="AlphaFoldDB" id="E9H155"/>
<dbReference type="HOGENOM" id="CLU_525051_0_0_1"/>
<evidence type="ECO:0000313" key="5">
    <source>
        <dbReference type="EMBL" id="EFX74585.1"/>
    </source>
</evidence>
<dbReference type="SUPFAM" id="SSF48403">
    <property type="entry name" value="Ankyrin repeat"/>
    <property type="match status" value="1"/>
</dbReference>
<dbReference type="EMBL" id="GL732582">
    <property type="protein sequence ID" value="EFX74585.1"/>
    <property type="molecule type" value="Genomic_DNA"/>
</dbReference>
<dbReference type="eggNOG" id="ENOG502RTCG">
    <property type="taxonomic scope" value="Eukaryota"/>
</dbReference>
<keyword evidence="1" id="KW-0677">Repeat</keyword>
<keyword evidence="4" id="KW-0472">Membrane</keyword>
<keyword evidence="4" id="KW-1133">Transmembrane helix</keyword>
<name>E9H155_DAPPU</name>
<evidence type="ECO:0000256" key="1">
    <source>
        <dbReference type="ARBA" id="ARBA00022737"/>
    </source>
</evidence>
<keyword evidence="2 3" id="KW-0040">ANK repeat</keyword>
<dbReference type="PANTHER" id="PTHR24124:SF14">
    <property type="entry name" value="CHROMOSOME UNDETERMINED SCAFFOLD_25, WHOLE GENOME SHOTGUN SEQUENCE"/>
    <property type="match status" value="1"/>
</dbReference>
<dbReference type="PROSITE" id="PS50088">
    <property type="entry name" value="ANK_REPEAT"/>
    <property type="match status" value="1"/>
</dbReference>
<organism evidence="5 6">
    <name type="scientific">Daphnia pulex</name>
    <name type="common">Water flea</name>
    <dbReference type="NCBI Taxonomy" id="6669"/>
    <lineage>
        <taxon>Eukaryota</taxon>
        <taxon>Metazoa</taxon>
        <taxon>Ecdysozoa</taxon>
        <taxon>Arthropoda</taxon>
        <taxon>Crustacea</taxon>
        <taxon>Branchiopoda</taxon>
        <taxon>Diplostraca</taxon>
        <taxon>Cladocera</taxon>
        <taxon>Anomopoda</taxon>
        <taxon>Daphniidae</taxon>
        <taxon>Daphnia</taxon>
    </lineage>
</organism>
<evidence type="ECO:0000313" key="6">
    <source>
        <dbReference type="Proteomes" id="UP000000305"/>
    </source>
</evidence>
<dbReference type="Gene3D" id="1.25.40.20">
    <property type="entry name" value="Ankyrin repeat-containing domain"/>
    <property type="match status" value="1"/>
</dbReference>
<dbReference type="PANTHER" id="PTHR24124">
    <property type="entry name" value="ANKYRIN REPEAT FAMILY A"/>
    <property type="match status" value="1"/>
</dbReference>
<accession>E9H155</accession>
<dbReference type="GO" id="GO:0010468">
    <property type="term" value="P:regulation of gene expression"/>
    <property type="evidence" value="ECO:0000318"/>
    <property type="project" value="GO_Central"/>
</dbReference>
<dbReference type="InterPro" id="IPR036770">
    <property type="entry name" value="Ankyrin_rpt-contain_sf"/>
</dbReference>
<dbReference type="InParanoid" id="E9H155"/>
<dbReference type="Pfam" id="PF12796">
    <property type="entry name" value="Ank_2"/>
    <property type="match status" value="1"/>
</dbReference>
<sequence>MAKCLEDFRNLFGAGSQPKLCYKPDADGKPVEEDHEISEPATNLLPSIMLYGFLILCVCFGLLTYFSGKYRQKLSDSSRLVRRYIGWVLASLFSNIPSVGDYYGAGSQQKLLFVPDADKKPDVDHEISEAALFRFLLNEESLQQLDAAGAEIPDMLNVLKDIDKNWKITEFETHQSSMDSAKDFKGAFHVFIVFKTTSETDRVYWWSLEKGMDYITLQRSRNKENVKDKLYGDSRTKVKFIVENLKGKGTIQDLFAVLWAQQVIPENYHILKSNCQSFVTCISQQITEIGYEYEGFFNYTPRESGRDKKMLDLINILRGGHGSGLSPLFTLIAMGNTDLNITEGDFGQHRKDDQLFFHVMLNMHGLEMKICGRLLEKGIMELTPSSETDDCTGESDDEATGVNTLRFEDKGANPSIDLTEFDDHDLLIARVNISQQEIDEILKEGQFDINGRDENGDTPLIIAIRAHNVKTVGYLLKSGADPTIRNSKGFTPFHLSVDSDEFSYFINLLLLQSGKGEMR</sequence>
<evidence type="ECO:0000256" key="3">
    <source>
        <dbReference type="PROSITE-ProRule" id="PRU00023"/>
    </source>
</evidence>
<dbReference type="GO" id="GO:0005634">
    <property type="term" value="C:nucleus"/>
    <property type="evidence" value="ECO:0000318"/>
    <property type="project" value="GO_Central"/>
</dbReference>
<gene>
    <name evidence="5" type="ORF">DAPPUDRAFT_324261</name>
</gene>
<dbReference type="InterPro" id="IPR002110">
    <property type="entry name" value="Ankyrin_rpt"/>
</dbReference>
<keyword evidence="6" id="KW-1185">Reference proteome</keyword>